<dbReference type="PANTHER" id="PTHR46713:SF4">
    <property type="entry name" value="UBIQUITIN-ASSOCIATED (UBA)_TS-N DOMAIN PROTEIN"/>
    <property type="match status" value="1"/>
</dbReference>
<protein>
    <recommendedName>
        <fullName evidence="4">UBA domain-containing protein</fullName>
    </recommendedName>
</protein>
<proteinExistence type="predicted"/>
<organism evidence="3">
    <name type="scientific">Ananas comosus var. bracteatus</name>
    <name type="common">red pineapple</name>
    <dbReference type="NCBI Taxonomy" id="296719"/>
    <lineage>
        <taxon>Eukaryota</taxon>
        <taxon>Viridiplantae</taxon>
        <taxon>Streptophyta</taxon>
        <taxon>Embryophyta</taxon>
        <taxon>Tracheophyta</taxon>
        <taxon>Spermatophyta</taxon>
        <taxon>Magnoliopsida</taxon>
        <taxon>Liliopsida</taxon>
        <taxon>Poales</taxon>
        <taxon>Bromeliaceae</taxon>
        <taxon>Bromelioideae</taxon>
        <taxon>Ananas</taxon>
    </lineage>
</organism>
<accession>A0A6V7QSB9</accession>
<dbReference type="Pfam" id="PF09409">
    <property type="entry name" value="PUB"/>
    <property type="match status" value="1"/>
</dbReference>
<dbReference type="SUPFAM" id="SSF46934">
    <property type="entry name" value="UBA-like"/>
    <property type="match status" value="1"/>
</dbReference>
<dbReference type="EMBL" id="CAJEUB010000011">
    <property type="protein sequence ID" value="CAD1846120.1"/>
    <property type="molecule type" value="Genomic_DNA"/>
</dbReference>
<dbReference type="InterPro" id="IPR009060">
    <property type="entry name" value="UBA-like_sf"/>
</dbReference>
<dbReference type="SUPFAM" id="SSF143503">
    <property type="entry name" value="PUG domain-like"/>
    <property type="match status" value="2"/>
</dbReference>
<dbReference type="InterPro" id="IPR018997">
    <property type="entry name" value="PUB_domain"/>
</dbReference>
<dbReference type="PANTHER" id="PTHR46713">
    <property type="entry name" value="F13M7.16 PROTEIN"/>
    <property type="match status" value="1"/>
</dbReference>
<feature type="domain" description="UBA" evidence="2">
    <location>
        <begin position="7"/>
        <end position="39"/>
    </location>
</feature>
<name>A0A6V7QSB9_ANACO</name>
<dbReference type="AlphaFoldDB" id="A0A6V7QSB9"/>
<sequence>MAIPEVDKVMLRQLELMGFPTARATRALHSSGNCSIEAADDNARVKRAFETLLKIIGNIVNSPDEEKFRRLRLSNPKFHVSFPNQNYLNLLLVSCFLIAVLFCSEKERVGCLKGGVEFLELCSFERIDGDRYLFLPRAKVDMEALRSAGLELHSALTNPFFGLLSVDGY</sequence>
<evidence type="ECO:0000259" key="2">
    <source>
        <dbReference type="Pfam" id="PF22562"/>
    </source>
</evidence>
<evidence type="ECO:0000313" key="3">
    <source>
        <dbReference type="EMBL" id="CAD1846120.1"/>
    </source>
</evidence>
<evidence type="ECO:0008006" key="4">
    <source>
        <dbReference type="Google" id="ProtNLM"/>
    </source>
</evidence>
<dbReference type="Gene3D" id="1.20.58.2190">
    <property type="match status" value="2"/>
</dbReference>
<dbReference type="SMART" id="SM00580">
    <property type="entry name" value="PUG"/>
    <property type="match status" value="1"/>
</dbReference>
<dbReference type="InterPro" id="IPR036339">
    <property type="entry name" value="PUB-like_dom_sf"/>
</dbReference>
<gene>
    <name evidence="3" type="ORF">CB5_LOCUS29331</name>
</gene>
<reference evidence="3" key="1">
    <citation type="submission" date="2020-07" db="EMBL/GenBank/DDBJ databases">
        <authorList>
            <person name="Lin J."/>
        </authorList>
    </citation>
    <scope>NUCLEOTIDE SEQUENCE</scope>
</reference>
<evidence type="ECO:0000259" key="1">
    <source>
        <dbReference type="Pfam" id="PF09409"/>
    </source>
</evidence>
<dbReference type="Pfam" id="PF22562">
    <property type="entry name" value="UBA_7"/>
    <property type="match status" value="1"/>
</dbReference>
<dbReference type="InterPro" id="IPR015940">
    <property type="entry name" value="UBA"/>
</dbReference>
<feature type="domain" description="PUB" evidence="1">
    <location>
        <begin position="44"/>
        <end position="81"/>
    </location>
</feature>